<keyword evidence="1" id="KW-0812">Transmembrane</keyword>
<dbReference type="EMBL" id="JARPXM010000021">
    <property type="protein sequence ID" value="MDT2539750.1"/>
    <property type="molecule type" value="Genomic_DNA"/>
</dbReference>
<sequence length="87" mass="10408">MDRYMLEQIGFGGIIVTGLLLLIAVLPKWTKGLFIARFPWEFRKDREDPRFETERRIGKMYSQFIFKYVPPFFIGFLLILLLSYLIL</sequence>
<feature type="transmembrane region" description="Helical" evidence="1">
    <location>
        <begin position="65"/>
        <end position="86"/>
    </location>
</feature>
<accession>A0AAW8SY56</accession>
<organism evidence="2 3">
    <name type="scientific">Enterococcus raffinosus</name>
    <dbReference type="NCBI Taxonomy" id="71452"/>
    <lineage>
        <taxon>Bacteria</taxon>
        <taxon>Bacillati</taxon>
        <taxon>Bacillota</taxon>
        <taxon>Bacilli</taxon>
        <taxon>Lactobacillales</taxon>
        <taxon>Enterococcaceae</taxon>
        <taxon>Enterococcus</taxon>
    </lineage>
</organism>
<evidence type="ECO:0000313" key="3">
    <source>
        <dbReference type="Proteomes" id="UP001249240"/>
    </source>
</evidence>
<feature type="transmembrane region" description="Helical" evidence="1">
    <location>
        <begin position="6"/>
        <end position="27"/>
    </location>
</feature>
<keyword evidence="1" id="KW-0472">Membrane</keyword>
<gene>
    <name evidence="2" type="ORF">P7D78_16575</name>
</gene>
<evidence type="ECO:0000313" key="2">
    <source>
        <dbReference type="EMBL" id="MDT2539750.1"/>
    </source>
</evidence>
<dbReference type="AlphaFoldDB" id="A0AAW8SY56"/>
<protein>
    <submittedName>
        <fullName evidence="2">Uncharacterized protein</fullName>
    </submittedName>
</protein>
<dbReference type="RefSeq" id="WP_010745416.1">
    <property type="nucleotide sequence ID" value="NZ_BAAAXM010000062.1"/>
</dbReference>
<comment type="caution">
    <text evidence="2">The sequence shown here is derived from an EMBL/GenBank/DDBJ whole genome shotgun (WGS) entry which is preliminary data.</text>
</comment>
<dbReference type="GeneID" id="67040999"/>
<dbReference type="Proteomes" id="UP001249240">
    <property type="component" value="Unassembled WGS sequence"/>
</dbReference>
<reference evidence="2" key="1">
    <citation type="submission" date="2023-03" db="EMBL/GenBank/DDBJ databases">
        <authorList>
            <person name="Shen W."/>
            <person name="Cai J."/>
        </authorList>
    </citation>
    <scope>NUCLEOTIDE SEQUENCE</scope>
    <source>
        <strain evidence="2">B646-2</strain>
    </source>
</reference>
<evidence type="ECO:0000256" key="1">
    <source>
        <dbReference type="SAM" id="Phobius"/>
    </source>
</evidence>
<name>A0AAW8SY56_9ENTE</name>
<keyword evidence="1" id="KW-1133">Transmembrane helix</keyword>
<proteinExistence type="predicted"/>